<sequence length="706" mass="72412">MHTPLHARQRGPLSWALLLLATLLLNGGALRAQTADTYNFAPSTGTYTPLTGGTAVTNILTDDALSATIPLNFSFVFDGNTYTSCKVSSNGWLTFNTSATGNSLTNDLSTGTASERPRVAPYWDDLTGTNGTASYLTSGTAPNRVFTFEWRNWARLSNSGSFSMQVQLVEGTNAVRFVYRQEVPVASGITASIGLAGAGSGANSFLSLSNTSPSPAVSSTTETDNISTIPATGQIYTFTPPIITACPTPRNLNSAVTTNSAIVQFTTTNTPSGPFTVYYGPAGFNPALPSSSTNSYQTQTTASSTLIITGLTAQTNYQFYVVQNCGGATGNSSFSSPGSFTTNPNPASNNDCAQAVVLPVGATCTTPTNGTVFGATQSIAPTTGCTSTTANDVWYSFVANGTSQTIAFAPQFAGVMDVRSGNCTTSTSVFCTSVAAGSSSSSNIGGLTNGQTYYVRVYPTGSTAPAAASSTFTLCVTTGPVAPANDECANAVALSVGTTCTTPVIGTVLAAAQSLPPTTGSGCTATNAYDVWYSFVATGSSQIITFAPSFAGILNVRSGACATSTSIFCSSTAASATTNNTITGLTNGQTYYVRVYPSTATQPAPSASSFILCASGRPLAARAQADTEALVVFPNPSNTGQLTLRLNALGQPGQATLLNALGQTVRAQALSAAAEQTLPTRGLAAGVYTLRVTRGEQVLTRKVVLE</sequence>
<dbReference type="InterPro" id="IPR026444">
    <property type="entry name" value="Secre_tail"/>
</dbReference>
<evidence type="ECO:0000313" key="3">
    <source>
        <dbReference type="Proteomes" id="UP000831390"/>
    </source>
</evidence>
<evidence type="ECO:0000313" key="2">
    <source>
        <dbReference type="EMBL" id="UOE35003.1"/>
    </source>
</evidence>
<organism evidence="2 3">
    <name type="scientific">Hymenobacter monticola</name>
    <dbReference type="NCBI Taxonomy" id="1705399"/>
    <lineage>
        <taxon>Bacteria</taxon>
        <taxon>Pseudomonadati</taxon>
        <taxon>Bacteroidota</taxon>
        <taxon>Cytophagia</taxon>
        <taxon>Cytophagales</taxon>
        <taxon>Hymenobacteraceae</taxon>
        <taxon>Hymenobacter</taxon>
    </lineage>
</organism>
<proteinExistence type="predicted"/>
<dbReference type="InterPro" id="IPR036116">
    <property type="entry name" value="FN3_sf"/>
</dbReference>
<dbReference type="PROSITE" id="PS50853">
    <property type="entry name" value="FN3"/>
    <property type="match status" value="1"/>
</dbReference>
<dbReference type="EMBL" id="CP094534">
    <property type="protein sequence ID" value="UOE35003.1"/>
    <property type="molecule type" value="Genomic_DNA"/>
</dbReference>
<dbReference type="InterPro" id="IPR056600">
    <property type="entry name" value="GBD_T9SS_assoc"/>
</dbReference>
<dbReference type="SUPFAM" id="SSF49265">
    <property type="entry name" value="Fibronectin type III"/>
    <property type="match status" value="1"/>
</dbReference>
<gene>
    <name evidence="2" type="ORF">MTP16_04970</name>
</gene>
<accession>A0ABY4B770</accession>
<feature type="domain" description="Fibronectin type-III" evidence="1">
    <location>
        <begin position="246"/>
        <end position="345"/>
    </location>
</feature>
<dbReference type="CDD" id="cd00063">
    <property type="entry name" value="FN3"/>
    <property type="match status" value="1"/>
</dbReference>
<dbReference type="Gene3D" id="2.60.40.10">
    <property type="entry name" value="Immunoglobulins"/>
    <property type="match status" value="1"/>
</dbReference>
<keyword evidence="3" id="KW-1185">Reference proteome</keyword>
<dbReference type="Pfam" id="PF23759">
    <property type="entry name" value="GBD_T9SS_assoc"/>
    <property type="match status" value="2"/>
</dbReference>
<dbReference type="Pfam" id="PF18962">
    <property type="entry name" value="Por_Secre_tail"/>
    <property type="match status" value="1"/>
</dbReference>
<protein>
    <submittedName>
        <fullName evidence="2">T9SS type A sorting domain-containing protein</fullName>
    </submittedName>
</protein>
<dbReference type="InterPro" id="IPR003961">
    <property type="entry name" value="FN3_dom"/>
</dbReference>
<name>A0ABY4B770_9BACT</name>
<reference evidence="2 3" key="1">
    <citation type="submission" date="2022-03" db="EMBL/GenBank/DDBJ databases">
        <title>Hymenobactersp. isolated from the air.</title>
        <authorList>
            <person name="Won M."/>
            <person name="Kwon S.-W."/>
        </authorList>
    </citation>
    <scope>NUCLEOTIDE SEQUENCE [LARGE SCALE GENOMIC DNA]</scope>
    <source>
        <strain evidence="2 3">KACC 22596</strain>
    </source>
</reference>
<dbReference type="NCBIfam" id="TIGR04183">
    <property type="entry name" value="Por_Secre_tail"/>
    <property type="match status" value="1"/>
</dbReference>
<dbReference type="Proteomes" id="UP000831390">
    <property type="component" value="Chromosome"/>
</dbReference>
<dbReference type="RefSeq" id="WP_243516427.1">
    <property type="nucleotide sequence ID" value="NZ_CP094534.1"/>
</dbReference>
<evidence type="ECO:0000259" key="1">
    <source>
        <dbReference type="PROSITE" id="PS50853"/>
    </source>
</evidence>
<dbReference type="InterPro" id="IPR013783">
    <property type="entry name" value="Ig-like_fold"/>
</dbReference>